<evidence type="ECO:0000313" key="3">
    <source>
        <dbReference type="Proteomes" id="UP000324585"/>
    </source>
</evidence>
<protein>
    <submittedName>
        <fullName evidence="2">Prolycopene isomerase, chloroplastic</fullName>
    </submittedName>
</protein>
<proteinExistence type="predicted"/>
<dbReference type="GO" id="GO:0016853">
    <property type="term" value="F:isomerase activity"/>
    <property type="evidence" value="ECO:0007669"/>
    <property type="project" value="UniProtKB-KW"/>
</dbReference>
<dbReference type="AlphaFoldDB" id="A0A5J4YZK7"/>
<feature type="domain" description="Amine oxidase" evidence="1">
    <location>
        <begin position="75"/>
        <end position="475"/>
    </location>
</feature>
<dbReference type="Gene3D" id="3.50.50.60">
    <property type="entry name" value="FAD/NAD(P)-binding domain"/>
    <property type="match status" value="2"/>
</dbReference>
<dbReference type="EMBL" id="VRMN01000002">
    <property type="protein sequence ID" value="KAA8497091.1"/>
    <property type="molecule type" value="Genomic_DNA"/>
</dbReference>
<evidence type="ECO:0000259" key="1">
    <source>
        <dbReference type="Pfam" id="PF01593"/>
    </source>
</evidence>
<keyword evidence="2" id="KW-0413">Isomerase</keyword>
<name>A0A5J4YZK7_PORPP</name>
<dbReference type="OMA" id="GPSFYCG"/>
<dbReference type="GO" id="GO:0016491">
    <property type="term" value="F:oxidoreductase activity"/>
    <property type="evidence" value="ECO:0007669"/>
    <property type="project" value="InterPro"/>
</dbReference>
<dbReference type="InterPro" id="IPR045892">
    <property type="entry name" value="CrtISO-like"/>
</dbReference>
<comment type="caution">
    <text evidence="2">The sequence shown here is derived from an EMBL/GenBank/DDBJ whole genome shotgun (WGS) entry which is preliminary data.</text>
</comment>
<sequence length="612" mass="66386">MAQPSFLFSSAGGGGGIASASLARAQISTGTRASKVHPICSPWRRSHIACSAAVRENTSDTSDGPYDAVVIGAGIGGLCAAVLLGVYGRKVLVVESHSTSGGVAHGYERAGYVFETGPSFYCGLTDASPDRKSLNPLKMVFDAAGLQVECVPYDKFVYHFGNHNGTGKFKRVEIFGDNAKYVRSIGQAFGHNAGQQMQTFISQMNRIFEGMEGVPAATLEASPRVALRLFTKHAWSMFKLLPFVSDVQAPLGRTLARLGVKHEDVRRVIDLEAFLLSGMLADRTITAEVAFMVGERSRSLTEFPVHGTRAIIDALEQGVRKYGGEIRLNAHVEQVVLDRNGAASGVRMRRGENPVIRAPLIISNASVWDTKNLLLNENERADSKYARHVDATPAVSSFMHLHVGFDASGLSSELDGHHALVLDCSKSIEDPGNTVMVSIASVWDSGAAPAGKHVAHLYTLEEYGEWEKYVPLYPTLVARRGGSRVKLSVEQKQEMRREYDAKKRERVASLYRALREIIPDIDARVEVEQIGSPLTHERYTRRYRGSYGPAIAAPARFPGPATHVPNLYRVGDSVVPGIGVPAVAASAFLCVNSLVESSKVEALVKKLGLEQK</sequence>
<dbReference type="GO" id="GO:0016116">
    <property type="term" value="P:carotenoid metabolic process"/>
    <property type="evidence" value="ECO:0007669"/>
    <property type="project" value="InterPro"/>
</dbReference>
<dbReference type="Proteomes" id="UP000324585">
    <property type="component" value="Unassembled WGS sequence"/>
</dbReference>
<dbReference type="PANTHER" id="PTHR46313">
    <property type="match status" value="1"/>
</dbReference>
<dbReference type="OrthoDB" id="7777654at2759"/>
<keyword evidence="3" id="KW-1185">Reference proteome</keyword>
<reference evidence="3" key="1">
    <citation type="journal article" date="2019" name="Nat. Commun.">
        <title>Expansion of phycobilisome linker gene families in mesophilic red algae.</title>
        <authorList>
            <person name="Lee J."/>
            <person name="Kim D."/>
            <person name="Bhattacharya D."/>
            <person name="Yoon H.S."/>
        </authorList>
    </citation>
    <scope>NUCLEOTIDE SEQUENCE [LARGE SCALE GENOMIC DNA]</scope>
    <source>
        <strain evidence="3">CCMP 1328</strain>
    </source>
</reference>
<dbReference type="SUPFAM" id="SSF51905">
    <property type="entry name" value="FAD/NAD(P)-binding domain"/>
    <property type="match status" value="1"/>
</dbReference>
<dbReference type="InterPro" id="IPR036188">
    <property type="entry name" value="FAD/NAD-bd_sf"/>
</dbReference>
<dbReference type="PANTHER" id="PTHR46313:SF3">
    <property type="entry name" value="PROLYCOPENE ISOMERASE, CHLOROPLASTIC"/>
    <property type="match status" value="1"/>
</dbReference>
<dbReference type="InterPro" id="IPR002937">
    <property type="entry name" value="Amino_oxidase"/>
</dbReference>
<organism evidence="2 3">
    <name type="scientific">Porphyridium purpureum</name>
    <name type="common">Red alga</name>
    <name type="synonym">Porphyridium cruentum</name>
    <dbReference type="NCBI Taxonomy" id="35688"/>
    <lineage>
        <taxon>Eukaryota</taxon>
        <taxon>Rhodophyta</taxon>
        <taxon>Bangiophyceae</taxon>
        <taxon>Porphyridiales</taxon>
        <taxon>Porphyridiaceae</taxon>
        <taxon>Porphyridium</taxon>
    </lineage>
</organism>
<gene>
    <name evidence="2" type="ORF">FVE85_0820</name>
</gene>
<dbReference type="Pfam" id="PF01593">
    <property type="entry name" value="Amino_oxidase"/>
    <property type="match status" value="1"/>
</dbReference>
<accession>A0A5J4YZK7</accession>
<evidence type="ECO:0000313" key="2">
    <source>
        <dbReference type="EMBL" id="KAA8497091.1"/>
    </source>
</evidence>